<dbReference type="EMBL" id="JAINUF010000004">
    <property type="protein sequence ID" value="KAJ8363645.1"/>
    <property type="molecule type" value="Genomic_DNA"/>
</dbReference>
<evidence type="ECO:0000256" key="14">
    <source>
        <dbReference type="ARBA" id="ARBA00039109"/>
    </source>
</evidence>
<evidence type="ECO:0000256" key="4">
    <source>
        <dbReference type="ARBA" id="ARBA00022676"/>
    </source>
</evidence>
<keyword evidence="8" id="KW-1133">Transmembrane helix</keyword>
<evidence type="ECO:0000256" key="11">
    <source>
        <dbReference type="ARBA" id="ARBA00023157"/>
    </source>
</evidence>
<dbReference type="PANTHER" id="PTHR45941:SF1">
    <property type="entry name" value="ALPHA-N-ACETYLGALACTOSAMINIDE ALPHA-2,6-SIALYLTRANSFERASE 1"/>
    <property type="match status" value="1"/>
</dbReference>
<comment type="pathway">
    <text evidence="2">Protein modification; protein glycosylation.</text>
</comment>
<keyword evidence="12" id="KW-0325">Glycoprotein</keyword>
<evidence type="ECO:0000256" key="16">
    <source>
        <dbReference type="ARBA" id="ARBA00052285"/>
    </source>
</evidence>
<dbReference type="Pfam" id="PF00777">
    <property type="entry name" value="Glyco_transf_29"/>
    <property type="match status" value="1"/>
</dbReference>
<dbReference type="OrthoDB" id="10264956at2759"/>
<dbReference type="Gene3D" id="3.90.1480.20">
    <property type="entry name" value="Glycosyl transferase family 29"/>
    <property type="match status" value="1"/>
</dbReference>
<dbReference type="PANTHER" id="PTHR45941">
    <property type="entry name" value="ALPHA-N-ACETYLGALACTOSAMINIDE ALPHA-2,6-SIALYLTRANSFERASE 2-LIKE-RELATED"/>
    <property type="match status" value="1"/>
</dbReference>
<evidence type="ECO:0000256" key="2">
    <source>
        <dbReference type="ARBA" id="ARBA00004922"/>
    </source>
</evidence>
<sequence>MLYCTRHLTPAKTVGGTEGIFVGSYDALVQLSKYDVNKMPLWMLQEVYLRDTQPREMICQDSLRNSEDSEFMEAFIPDIQLFLHRDHLNISEWNRLVHFNNPFGFMGYKYKELKKVVDLIPKPKESPFLPVPSAHEQGCIRCAVVANGGILSSSKMGQEIDSHDYVFRMDGAVIEGHEEDVGIRTSVYVHTANSIMASLYMIQEMGFRDIPTDEGIRYVLIPVGLTDFHFLHALMLNTSALWTEYKQLWQRFYFLDHFDESKYHVMHPDFLRYIRNRYLKSWHLNEKSWKMFRPTSGAFSLFLAVHTCDIVNAYGFLTRDHRKFSENYFEKTDLGEVDYRYDYKLELELLERLHNSKVIKLYKRQ</sequence>
<keyword evidence="11" id="KW-1015">Disulfide bond</keyword>
<keyword evidence="9" id="KW-0333">Golgi apparatus</keyword>
<evidence type="ECO:0000313" key="19">
    <source>
        <dbReference type="Proteomes" id="UP001152622"/>
    </source>
</evidence>
<comment type="subcellular location">
    <subcellularLocation>
        <location evidence="1">Golgi apparatus membrane</location>
        <topology evidence="1">Single-pass type II membrane protein</topology>
    </subcellularLocation>
</comment>
<name>A0A9Q1FPW5_SYNKA</name>
<dbReference type="InterPro" id="IPR001675">
    <property type="entry name" value="Glyco_trans_29"/>
</dbReference>
<dbReference type="AlphaFoldDB" id="A0A9Q1FPW5"/>
<dbReference type="EC" id="2.4.3.3" evidence="14"/>
<reference evidence="18" key="1">
    <citation type="journal article" date="2023" name="Science">
        <title>Genome structures resolve the early diversification of teleost fishes.</title>
        <authorList>
            <person name="Parey E."/>
            <person name="Louis A."/>
            <person name="Montfort J."/>
            <person name="Bouchez O."/>
            <person name="Roques C."/>
            <person name="Iampietro C."/>
            <person name="Lluch J."/>
            <person name="Castinel A."/>
            <person name="Donnadieu C."/>
            <person name="Desvignes T."/>
            <person name="Floi Bucao C."/>
            <person name="Jouanno E."/>
            <person name="Wen M."/>
            <person name="Mejri S."/>
            <person name="Dirks R."/>
            <person name="Jansen H."/>
            <person name="Henkel C."/>
            <person name="Chen W.J."/>
            <person name="Zahm M."/>
            <person name="Cabau C."/>
            <person name="Klopp C."/>
            <person name="Thompson A.W."/>
            <person name="Robinson-Rechavi M."/>
            <person name="Braasch I."/>
            <person name="Lecointre G."/>
            <person name="Bobe J."/>
            <person name="Postlethwait J.H."/>
            <person name="Berthelot C."/>
            <person name="Roest Crollius H."/>
            <person name="Guiguen Y."/>
        </authorList>
    </citation>
    <scope>NUCLEOTIDE SEQUENCE</scope>
    <source>
        <strain evidence="18">WJC10195</strain>
    </source>
</reference>
<comment type="catalytic activity">
    <reaction evidence="16">
        <text>a 3-O-[N-acetyl-alpha-D-galactosaminyl]-L-threonyl-[protein] + CMP-N-acetyl-beta-neuraminate = a 3-O-[N-acetyl-alpha-neuraminosyl-(2-&gt;6)-N-acetyl-alpha-D-galactosaminyl]-L-threonyl-[protein] + CMP + H(+)</text>
        <dbReference type="Rhea" id="RHEA:81643"/>
        <dbReference type="Rhea" id="RHEA-COMP:11689"/>
        <dbReference type="Rhea" id="RHEA-COMP:19720"/>
        <dbReference type="ChEBI" id="CHEBI:15378"/>
        <dbReference type="ChEBI" id="CHEBI:57812"/>
        <dbReference type="ChEBI" id="CHEBI:60377"/>
        <dbReference type="ChEBI" id="CHEBI:87075"/>
        <dbReference type="ChEBI" id="CHEBI:231970"/>
    </reaction>
    <physiologicalReaction direction="left-to-right" evidence="16">
        <dbReference type="Rhea" id="RHEA:81644"/>
    </physiologicalReaction>
</comment>
<dbReference type="GO" id="GO:0000139">
    <property type="term" value="C:Golgi membrane"/>
    <property type="evidence" value="ECO:0007669"/>
    <property type="project" value="UniProtKB-SubCell"/>
</dbReference>
<evidence type="ECO:0000256" key="5">
    <source>
        <dbReference type="ARBA" id="ARBA00022679"/>
    </source>
</evidence>
<protein>
    <recommendedName>
        <fullName evidence="14">alpha-N-acetylgalactosaminide alpha-2,6-sialyltransferase</fullName>
        <ecNumber evidence="14">2.4.3.3</ecNumber>
    </recommendedName>
</protein>
<evidence type="ECO:0000256" key="12">
    <source>
        <dbReference type="ARBA" id="ARBA00023180"/>
    </source>
</evidence>
<gene>
    <name evidence="18" type="ORF">SKAU_G00124760</name>
</gene>
<feature type="disulfide bond" evidence="17">
    <location>
        <begin position="142"/>
        <end position="308"/>
    </location>
</feature>
<dbReference type="InterPro" id="IPR038578">
    <property type="entry name" value="GT29-like_sf"/>
</dbReference>
<comment type="catalytic activity">
    <reaction evidence="13">
        <text>a beta-D-galactosyl-(1-&gt;3)-N-acetyl-alpha-D-galactosaminyl derivative + CMP-N-acetyl-beta-neuraminate = a beta-D-galactosyl-(1-&gt;3)-[N-acetyl-alpha-neuraminyl-(2-&gt;6)]-N-acetyl-alpha-D-galactosaminyl derivative + CMP + H(+)</text>
        <dbReference type="Rhea" id="RHEA:11136"/>
        <dbReference type="ChEBI" id="CHEBI:15378"/>
        <dbReference type="ChEBI" id="CHEBI:57812"/>
        <dbReference type="ChEBI" id="CHEBI:60377"/>
        <dbReference type="ChEBI" id="CHEBI:133470"/>
        <dbReference type="ChEBI" id="CHEBI:140764"/>
        <dbReference type="EC" id="2.4.3.3"/>
    </reaction>
    <physiologicalReaction direction="left-to-right" evidence="13">
        <dbReference type="Rhea" id="RHEA:11137"/>
    </physiologicalReaction>
</comment>
<accession>A0A9Q1FPW5</accession>
<keyword evidence="5" id="KW-0808">Transferase</keyword>
<keyword evidence="6" id="KW-0812">Transmembrane</keyword>
<dbReference type="InterPro" id="IPR012163">
    <property type="entry name" value="Sialyl_trans"/>
</dbReference>
<keyword evidence="4" id="KW-0328">Glycosyltransferase</keyword>
<evidence type="ECO:0000256" key="3">
    <source>
        <dbReference type="ARBA" id="ARBA00006003"/>
    </source>
</evidence>
<evidence type="ECO:0000313" key="18">
    <source>
        <dbReference type="EMBL" id="KAJ8363645.1"/>
    </source>
</evidence>
<evidence type="ECO:0000256" key="15">
    <source>
        <dbReference type="ARBA" id="ARBA00050664"/>
    </source>
</evidence>
<dbReference type="GO" id="GO:0009312">
    <property type="term" value="P:oligosaccharide biosynthetic process"/>
    <property type="evidence" value="ECO:0007669"/>
    <property type="project" value="TreeGrafter"/>
</dbReference>
<proteinExistence type="inferred from homology"/>
<evidence type="ECO:0000256" key="17">
    <source>
        <dbReference type="PIRSR" id="PIRSR005557-2"/>
    </source>
</evidence>
<evidence type="ECO:0000256" key="13">
    <source>
        <dbReference type="ARBA" id="ARBA00036348"/>
    </source>
</evidence>
<dbReference type="Proteomes" id="UP001152622">
    <property type="component" value="Chromosome 4"/>
</dbReference>
<comment type="similarity">
    <text evidence="3">Belongs to the glycosyltransferase 29 family.</text>
</comment>
<dbReference type="PIRSF" id="PIRSF005557">
    <property type="entry name" value="Sialyl_trans"/>
    <property type="match status" value="1"/>
</dbReference>
<keyword evidence="19" id="KW-1185">Reference proteome</keyword>
<organism evidence="18 19">
    <name type="scientific">Synaphobranchus kaupii</name>
    <name type="common">Kaup's arrowtooth eel</name>
    <dbReference type="NCBI Taxonomy" id="118154"/>
    <lineage>
        <taxon>Eukaryota</taxon>
        <taxon>Metazoa</taxon>
        <taxon>Chordata</taxon>
        <taxon>Craniata</taxon>
        <taxon>Vertebrata</taxon>
        <taxon>Euteleostomi</taxon>
        <taxon>Actinopterygii</taxon>
        <taxon>Neopterygii</taxon>
        <taxon>Teleostei</taxon>
        <taxon>Anguilliformes</taxon>
        <taxon>Synaphobranchidae</taxon>
        <taxon>Synaphobranchus</taxon>
    </lineage>
</organism>
<evidence type="ECO:0000256" key="1">
    <source>
        <dbReference type="ARBA" id="ARBA00004323"/>
    </source>
</evidence>
<comment type="caution">
    <text evidence="18">The sequence shown here is derived from an EMBL/GenBank/DDBJ whole genome shotgun (WGS) entry which is preliminary data.</text>
</comment>
<evidence type="ECO:0000256" key="10">
    <source>
        <dbReference type="ARBA" id="ARBA00023136"/>
    </source>
</evidence>
<dbReference type="GO" id="GO:0001665">
    <property type="term" value="F:alpha-N-acetylgalactosaminide alpha-2,6-sialyltransferase activity"/>
    <property type="evidence" value="ECO:0007669"/>
    <property type="project" value="UniProtKB-EC"/>
</dbReference>
<evidence type="ECO:0000256" key="7">
    <source>
        <dbReference type="ARBA" id="ARBA00022968"/>
    </source>
</evidence>
<evidence type="ECO:0000256" key="8">
    <source>
        <dbReference type="ARBA" id="ARBA00022989"/>
    </source>
</evidence>
<evidence type="ECO:0000256" key="9">
    <source>
        <dbReference type="ARBA" id="ARBA00023034"/>
    </source>
</evidence>
<evidence type="ECO:0000256" key="6">
    <source>
        <dbReference type="ARBA" id="ARBA00022692"/>
    </source>
</evidence>
<keyword evidence="10" id="KW-0472">Membrane</keyword>
<comment type="catalytic activity">
    <reaction evidence="15">
        <text>a 3-O-[N-acetyl-alpha-neuraminyl-(2-&gt;3)-beta-D-galactosyl-(1-&gt;3)-N-acetyl-alpha-D-galactosaminyl]-L-threonyl-[protein] + CMP-N-acetyl-beta-neuraminate = a 3-O-{alpha-Neu5Ac-(2-&gt;3)-beta-D-Gal-(1-&gt;3)-[alpha-Neu5Ac-(2-&gt;6)]-alpha-D-GalNAc}-L-threonyl-[protein] + CMP + H(+)</text>
        <dbReference type="Rhea" id="RHEA:81659"/>
        <dbReference type="Rhea" id="RHEA-COMP:14417"/>
        <dbReference type="Rhea" id="RHEA-COMP:16763"/>
        <dbReference type="ChEBI" id="CHEBI:15378"/>
        <dbReference type="ChEBI" id="CHEBI:57812"/>
        <dbReference type="ChEBI" id="CHEBI:60377"/>
        <dbReference type="ChEBI" id="CHEBI:139598"/>
        <dbReference type="ChEBI" id="CHEBI:156398"/>
    </reaction>
    <physiologicalReaction direction="left-to-right" evidence="15">
        <dbReference type="Rhea" id="RHEA:81660"/>
    </physiologicalReaction>
</comment>
<keyword evidence="7" id="KW-0735">Signal-anchor</keyword>